<dbReference type="AlphaFoldDB" id="A0A0F9HZA2"/>
<dbReference type="EMBL" id="LAZR01022840">
    <property type="protein sequence ID" value="KKL80482.1"/>
    <property type="molecule type" value="Genomic_DNA"/>
</dbReference>
<reference evidence="1" key="1">
    <citation type="journal article" date="2015" name="Nature">
        <title>Complex archaea that bridge the gap between prokaryotes and eukaryotes.</title>
        <authorList>
            <person name="Spang A."/>
            <person name="Saw J.H."/>
            <person name="Jorgensen S.L."/>
            <person name="Zaremba-Niedzwiedzka K."/>
            <person name="Martijn J."/>
            <person name="Lind A.E."/>
            <person name="van Eijk R."/>
            <person name="Schleper C."/>
            <person name="Guy L."/>
            <person name="Ettema T.J."/>
        </authorList>
    </citation>
    <scope>NUCLEOTIDE SEQUENCE</scope>
</reference>
<protein>
    <submittedName>
        <fullName evidence="1">Uncharacterized protein</fullName>
    </submittedName>
</protein>
<organism evidence="1">
    <name type="scientific">marine sediment metagenome</name>
    <dbReference type="NCBI Taxonomy" id="412755"/>
    <lineage>
        <taxon>unclassified sequences</taxon>
        <taxon>metagenomes</taxon>
        <taxon>ecological metagenomes</taxon>
    </lineage>
</organism>
<proteinExistence type="predicted"/>
<accession>A0A0F9HZA2</accession>
<gene>
    <name evidence="1" type="ORF">LCGC14_2004290</name>
</gene>
<comment type="caution">
    <text evidence="1">The sequence shown here is derived from an EMBL/GenBank/DDBJ whole genome shotgun (WGS) entry which is preliminary data.</text>
</comment>
<sequence>MCLAEILVSREVVEMHNGNEVTYQVTGEKIATRLLERAASADKVVEELLGPDGSDPDSPCEAGIVQAAREDARRLRLRAEHIDRQATFTVSAGTLQDIFLDEAHYGQELRAMRGEPGAVSERRW</sequence>
<evidence type="ECO:0000313" key="1">
    <source>
        <dbReference type="EMBL" id="KKL80482.1"/>
    </source>
</evidence>
<name>A0A0F9HZA2_9ZZZZ</name>